<comment type="caution">
    <text evidence="2">The sequence shown here is derived from an EMBL/GenBank/DDBJ whole genome shotgun (WGS) entry which is preliminary data.</text>
</comment>
<feature type="region of interest" description="Disordered" evidence="1">
    <location>
        <begin position="29"/>
        <end position="124"/>
    </location>
</feature>
<evidence type="ECO:0000313" key="2">
    <source>
        <dbReference type="EMBL" id="SPJ75170.1"/>
    </source>
</evidence>
<dbReference type="Proteomes" id="UP001187734">
    <property type="component" value="Unassembled WGS sequence"/>
</dbReference>
<sequence>MASNDPSASCAQPPPDLLVEKLYQPMALLKRNGRQMDSCPFNSSPSPSNVKSFTPRTRKALEDYLCSSHSGPASSVDKHTPPPKPQKPKQDPELAKEQKRKWKIRPKKLEAHQPGQVHRGQFVGPPAGIPPFERQKEWHTSYPHPTNDDWPEEDEFNFTPKSVAEPIDLEPALFNLELESEVHYLEPLCLQGAIRHEYAAHAAEGKQRHDKLLRDMNEARRMGAEKTAIKTFDFDKTTEPVEHRIPRPEIQQGIYDHRVKISGLTRKIAVCDGTIAGMVAGEFTYRPDYAHLPPTEYQTAILREAESLRGLFPQKKPTESNEFTLVEKTSASERSMPPKKCSTSHDSTPELSLYDQWLKKQSANVCTAAKWIDEEEASAKRKAFREALSKQLEARFPAPMTAPVEDSVEDDEHKWAVNHFPYLPPKTETDPQRQNIYDIPLKVDVPKWFPTFAKSGVVRLDKRNSKEEQYKELLTTVWRLESQMPNNKNKSDKWDKKWHEPSARWTEPFQQTGDRKYDFFEKTVPEDLFEGDLVAGEFSFEDVFNMDKDAGKVYGKKKPEVLLQEIDIGVKKAIAKVGM</sequence>
<evidence type="ECO:0000313" key="3">
    <source>
        <dbReference type="Proteomes" id="UP001187734"/>
    </source>
</evidence>
<feature type="region of interest" description="Disordered" evidence="1">
    <location>
        <begin position="328"/>
        <end position="347"/>
    </location>
</feature>
<keyword evidence="3" id="KW-1185">Reference proteome</keyword>
<proteinExistence type="predicted"/>
<feature type="compositionally biased region" description="Basic and acidic residues" evidence="1">
    <location>
        <begin position="88"/>
        <end position="97"/>
    </location>
</feature>
<name>A0AAE8M6Q8_9HYPO</name>
<dbReference type="AlphaFoldDB" id="A0AAE8M6Q8"/>
<dbReference type="EMBL" id="ONZP01000153">
    <property type="protein sequence ID" value="SPJ75170.1"/>
    <property type="molecule type" value="Genomic_DNA"/>
</dbReference>
<evidence type="ECO:0000256" key="1">
    <source>
        <dbReference type="SAM" id="MobiDB-lite"/>
    </source>
</evidence>
<reference evidence="2" key="1">
    <citation type="submission" date="2018-03" db="EMBL/GenBank/DDBJ databases">
        <authorList>
            <person name="Guldener U."/>
        </authorList>
    </citation>
    <scope>NUCLEOTIDE SEQUENCE</scope>
</reference>
<protein>
    <submittedName>
        <fullName evidence="2">Uncharacterized protein</fullName>
    </submittedName>
</protein>
<accession>A0AAE8M6Q8</accession>
<organism evidence="2 3">
    <name type="scientific">Fusarium torulosum</name>
    <dbReference type="NCBI Taxonomy" id="33205"/>
    <lineage>
        <taxon>Eukaryota</taxon>
        <taxon>Fungi</taxon>
        <taxon>Dikarya</taxon>
        <taxon>Ascomycota</taxon>
        <taxon>Pezizomycotina</taxon>
        <taxon>Sordariomycetes</taxon>
        <taxon>Hypocreomycetidae</taxon>
        <taxon>Hypocreales</taxon>
        <taxon>Nectriaceae</taxon>
        <taxon>Fusarium</taxon>
    </lineage>
</organism>
<gene>
    <name evidence="2" type="ORF">FTOL_04901</name>
</gene>